<feature type="compositionally biased region" description="Gly residues" evidence="6">
    <location>
        <begin position="163"/>
        <end position="172"/>
    </location>
</feature>
<accession>A0AA35VZS0</accession>
<feature type="region of interest" description="Disordered" evidence="6">
    <location>
        <begin position="118"/>
        <end position="176"/>
    </location>
</feature>
<feature type="non-terminal residue" evidence="8">
    <location>
        <position position="1"/>
    </location>
</feature>
<evidence type="ECO:0000313" key="9">
    <source>
        <dbReference type="Proteomes" id="UP001174909"/>
    </source>
</evidence>
<protein>
    <submittedName>
        <fullName evidence="8">Aspartate aminotransferase</fullName>
    </submittedName>
</protein>
<evidence type="ECO:0000256" key="5">
    <source>
        <dbReference type="ARBA" id="ARBA00022898"/>
    </source>
</evidence>
<evidence type="ECO:0000256" key="4">
    <source>
        <dbReference type="ARBA" id="ARBA00022679"/>
    </source>
</evidence>
<dbReference type="PROSITE" id="PS00105">
    <property type="entry name" value="AA_TRANSFER_CLASS_1"/>
    <property type="match status" value="1"/>
</dbReference>
<feature type="region of interest" description="Disordered" evidence="6">
    <location>
        <begin position="1"/>
        <end position="98"/>
    </location>
</feature>
<dbReference type="InterPro" id="IPR004839">
    <property type="entry name" value="Aminotransferase_I/II_large"/>
</dbReference>
<dbReference type="InterPro" id="IPR015422">
    <property type="entry name" value="PyrdxlP-dep_Trfase_small"/>
</dbReference>
<feature type="compositionally biased region" description="Basic residues" evidence="6">
    <location>
        <begin position="64"/>
        <end position="95"/>
    </location>
</feature>
<comment type="caution">
    <text evidence="8">The sequence shown here is derived from an EMBL/GenBank/DDBJ whole genome shotgun (WGS) entry which is preliminary data.</text>
</comment>
<dbReference type="Proteomes" id="UP001174909">
    <property type="component" value="Unassembled WGS sequence"/>
</dbReference>
<reference evidence="8" key="1">
    <citation type="submission" date="2023-03" db="EMBL/GenBank/DDBJ databases">
        <authorList>
            <person name="Steffen K."/>
            <person name="Cardenas P."/>
        </authorList>
    </citation>
    <scope>NUCLEOTIDE SEQUENCE</scope>
</reference>
<dbReference type="InterPro" id="IPR015424">
    <property type="entry name" value="PyrdxlP-dep_Trfase"/>
</dbReference>
<evidence type="ECO:0000256" key="6">
    <source>
        <dbReference type="SAM" id="MobiDB-lite"/>
    </source>
</evidence>
<dbReference type="EMBL" id="CASHTH010000420">
    <property type="protein sequence ID" value="CAI8000867.1"/>
    <property type="molecule type" value="Genomic_DNA"/>
</dbReference>
<feature type="compositionally biased region" description="Basic and acidic residues" evidence="6">
    <location>
        <begin position="1"/>
        <end position="18"/>
    </location>
</feature>
<evidence type="ECO:0000256" key="1">
    <source>
        <dbReference type="ARBA" id="ARBA00001933"/>
    </source>
</evidence>
<keyword evidence="9" id="KW-1185">Reference proteome</keyword>
<dbReference type="InterPro" id="IPR015421">
    <property type="entry name" value="PyrdxlP-dep_Trfase_major"/>
</dbReference>
<dbReference type="PANTHER" id="PTHR46383:SF3">
    <property type="entry name" value="ASPARTATE AMINOTRANSFERASE-RELATED"/>
    <property type="match status" value="1"/>
</dbReference>
<dbReference type="Gene3D" id="3.40.640.10">
    <property type="entry name" value="Type I PLP-dependent aspartate aminotransferase-like (Major domain)"/>
    <property type="match status" value="1"/>
</dbReference>
<keyword evidence="3 8" id="KW-0032">Aminotransferase</keyword>
<organism evidence="8 9">
    <name type="scientific">Geodia barretti</name>
    <name type="common">Barrett's horny sponge</name>
    <dbReference type="NCBI Taxonomy" id="519541"/>
    <lineage>
        <taxon>Eukaryota</taxon>
        <taxon>Metazoa</taxon>
        <taxon>Porifera</taxon>
        <taxon>Demospongiae</taxon>
        <taxon>Heteroscleromorpha</taxon>
        <taxon>Tetractinellida</taxon>
        <taxon>Astrophorina</taxon>
        <taxon>Geodiidae</taxon>
        <taxon>Geodia</taxon>
    </lineage>
</organism>
<dbReference type="SUPFAM" id="SSF53383">
    <property type="entry name" value="PLP-dependent transferases"/>
    <property type="match status" value="1"/>
</dbReference>
<dbReference type="GO" id="GO:0006520">
    <property type="term" value="P:amino acid metabolic process"/>
    <property type="evidence" value="ECO:0007669"/>
    <property type="project" value="InterPro"/>
</dbReference>
<dbReference type="PANTHER" id="PTHR46383">
    <property type="entry name" value="ASPARTATE AMINOTRANSFERASE"/>
    <property type="match status" value="1"/>
</dbReference>
<feature type="domain" description="Aminotransferase class I/classII large" evidence="7">
    <location>
        <begin position="178"/>
        <end position="359"/>
    </location>
</feature>
<dbReference type="InterPro" id="IPR050596">
    <property type="entry name" value="AspAT/PAT-like"/>
</dbReference>
<evidence type="ECO:0000259" key="7">
    <source>
        <dbReference type="Pfam" id="PF00155"/>
    </source>
</evidence>
<keyword evidence="5" id="KW-0663">Pyridoxal phosphate</keyword>
<comment type="similarity">
    <text evidence="2">Belongs to the class-I pyridoxal-phosphate-dependent aminotransferase family.</text>
</comment>
<sequence length="367" mass="39723">RGARGGREAGDPPGDRPARLRHAGPYQGGGQESARRRQGPLHLQLRCAGDSPGHCREAALGQRSRFRRERGDRRHHRRQRGGVHGRHGVHQRGRRGAGAGSLVAQLLPLHHPGWRRAGERAAAGGKGIPHGCGRRRPAGDAAHPHDGGDEPSQPHGRRARPGAPGGPGGRGPGARPAVLSDEIYENLLYDGAVHHSIGTLPGMRERTLLVNGFSKSYSMTGWRLGYIAAPRVLMDVLIRVHQYTVLCATSFAQYGAVAAYEGPQDCVGEMRQEFARRRELILGRLQAMEGIECAVPEGAFYAFPSIGALGRSSEDVAMHLLEDAYVATVPGSAFGRYGEGYIRLAYSNSYENIEEAMDRMEASLARL</sequence>
<gene>
    <name evidence="8" type="ORF">GBAR_LOCUS3043</name>
</gene>
<dbReference type="Pfam" id="PF00155">
    <property type="entry name" value="Aminotran_1_2"/>
    <property type="match status" value="1"/>
</dbReference>
<dbReference type="CDD" id="cd00609">
    <property type="entry name" value="AAT_like"/>
    <property type="match status" value="1"/>
</dbReference>
<dbReference type="GO" id="GO:0008483">
    <property type="term" value="F:transaminase activity"/>
    <property type="evidence" value="ECO:0007669"/>
    <property type="project" value="UniProtKB-KW"/>
</dbReference>
<keyword evidence="4" id="KW-0808">Transferase</keyword>
<evidence type="ECO:0000313" key="8">
    <source>
        <dbReference type="EMBL" id="CAI8000867.1"/>
    </source>
</evidence>
<dbReference type="AlphaFoldDB" id="A0AA35VZS0"/>
<dbReference type="InterPro" id="IPR004838">
    <property type="entry name" value="NHTrfase_class1_PyrdxlP-BS"/>
</dbReference>
<comment type="cofactor">
    <cofactor evidence="1">
        <name>pyridoxal 5'-phosphate</name>
        <dbReference type="ChEBI" id="CHEBI:597326"/>
    </cofactor>
</comment>
<name>A0AA35VZS0_GEOBA</name>
<evidence type="ECO:0000256" key="2">
    <source>
        <dbReference type="ARBA" id="ARBA00007441"/>
    </source>
</evidence>
<dbReference type="Gene3D" id="3.90.1150.10">
    <property type="entry name" value="Aspartate Aminotransferase, domain 1"/>
    <property type="match status" value="1"/>
</dbReference>
<proteinExistence type="inferred from homology"/>
<evidence type="ECO:0000256" key="3">
    <source>
        <dbReference type="ARBA" id="ARBA00022576"/>
    </source>
</evidence>
<dbReference type="GO" id="GO:0030170">
    <property type="term" value="F:pyridoxal phosphate binding"/>
    <property type="evidence" value="ECO:0007669"/>
    <property type="project" value="InterPro"/>
</dbReference>